<evidence type="ECO:0000313" key="2">
    <source>
        <dbReference type="EMBL" id="MUM75862.1"/>
    </source>
</evidence>
<protein>
    <submittedName>
        <fullName evidence="3">Uncharacterized protein</fullName>
    </submittedName>
</protein>
<dbReference type="Proteomes" id="UP000321461">
    <property type="component" value="Unassembled WGS sequence"/>
</dbReference>
<gene>
    <name evidence="3" type="ORF">FWK02_20730</name>
    <name evidence="2" type="ORF">GNZ05_27530</name>
</gene>
<dbReference type="EMBL" id="WOET01000062">
    <property type="protein sequence ID" value="MUM75862.1"/>
    <property type="molecule type" value="Genomic_DNA"/>
</dbReference>
<dbReference type="Proteomes" id="UP000490727">
    <property type="component" value="Unassembled WGS sequence"/>
</dbReference>
<evidence type="ECO:0000313" key="5">
    <source>
        <dbReference type="Proteomes" id="UP000490727"/>
    </source>
</evidence>
<name>A0A0L6Y6M4_ECOLX</name>
<evidence type="ECO:0000313" key="4">
    <source>
        <dbReference type="Proteomes" id="UP000321461"/>
    </source>
</evidence>
<accession>A0A0L6Y6M4</accession>
<dbReference type="AlphaFoldDB" id="A0A0L6Y6M4"/>
<organism evidence="3 4">
    <name type="scientific">Escherichia coli</name>
    <dbReference type="NCBI Taxonomy" id="562"/>
    <lineage>
        <taxon>Bacteria</taxon>
        <taxon>Pseudomonadati</taxon>
        <taxon>Pseudomonadota</taxon>
        <taxon>Gammaproteobacteria</taxon>
        <taxon>Enterobacterales</taxon>
        <taxon>Enterobacteriaceae</taxon>
        <taxon>Escherichia</taxon>
    </lineage>
</organism>
<comment type="caution">
    <text evidence="3">The sequence shown here is derived from an EMBL/GenBank/DDBJ whole genome shotgun (WGS) entry which is preliminary data.</text>
</comment>
<proteinExistence type="predicted"/>
<feature type="coiled-coil region" evidence="1">
    <location>
        <begin position="34"/>
        <end position="61"/>
    </location>
</feature>
<evidence type="ECO:0000313" key="3">
    <source>
        <dbReference type="EMBL" id="TXS99828.1"/>
    </source>
</evidence>
<dbReference type="EMBL" id="VSBS01000856">
    <property type="protein sequence ID" value="TXS99828.1"/>
    <property type="molecule type" value="Genomic_DNA"/>
</dbReference>
<sequence>MQGEKQQPYFFNPGMTVEQLEDWLEQQKLHLSRYNRLVKEKAELEERLSDISVEIERMSAGGFNGKLSFPWESSSLLRNHQQGSV</sequence>
<keyword evidence="1" id="KW-0175">Coiled coil</keyword>
<reference evidence="2 5" key="2">
    <citation type="submission" date="2019-11" db="EMBL/GenBank/DDBJ databases">
        <title>Whole genome sequence analysis of environmental Escherichia coli from the feces of straw-necked ibis (Threskiornis spinicollis) nesting on inland wetlands.</title>
        <authorList>
            <person name="Wyrsch E.R."/>
            <person name="Roy Chowdhury P."/>
            <person name="Wallis L."/>
            <person name="Cummins M.L."/>
            <person name="Zingali T."/>
            <person name="Brandis K.J."/>
            <person name="Djordjevic S.P."/>
        </authorList>
    </citation>
    <scope>NUCLEOTIDE SEQUENCE [LARGE SCALE GENOMIC DNA]</scope>
    <source>
        <strain evidence="2 5">IBS12</strain>
    </source>
</reference>
<dbReference type="RefSeq" id="WP_001569330.1">
    <property type="nucleotide sequence ID" value="NZ_BGCO01000093.1"/>
</dbReference>
<reference evidence="3 4" key="1">
    <citation type="submission" date="2019-08" db="EMBL/GenBank/DDBJ databases">
        <title>Whole genome analysis of cultivated E. coli strains isolated from CD patients and healthy donors.</title>
        <authorList>
            <person name="Siniagina M.N."/>
            <person name="Markelova M.I."/>
            <person name="Laikov A.V."/>
            <person name="Boulygina E.A."/>
            <person name="Khusnutdinova D.R."/>
            <person name="Kharchenko A."/>
            <person name="Grigoryeva T.V."/>
        </authorList>
    </citation>
    <scope>NUCLEOTIDE SEQUENCE [LARGE SCALE GENOMIC DNA]</scope>
    <source>
        <strain evidence="3 4">3_77_5</strain>
    </source>
</reference>
<evidence type="ECO:0000256" key="1">
    <source>
        <dbReference type="SAM" id="Coils"/>
    </source>
</evidence>